<protein>
    <submittedName>
        <fullName evidence="2">Uncharacterized protein</fullName>
    </submittedName>
</protein>
<keyword evidence="3" id="KW-1185">Reference proteome</keyword>
<sequence>MNSELSVLLLGHGYCIQCSDRLFSEGNSKCPACRATLRRRDGHPVYLELVDSSDSSGRQEDKTDALRTEVYRANSDRDYLWKNWAESLQTTIGQLTLSLQEAESNTNAVIHLAETTKLELENVLGESVFWRKRVEELDLQKARLEDRLERYIDNAHHEKQKNEKLSRQVAFLTQRHEEEETDAYSDIDYSSFAYSHMAVVWRR</sequence>
<dbReference type="OrthoDB" id="6105938at2759"/>
<organism evidence="2 3">
    <name type="scientific">Galerina marginata (strain CBS 339.88)</name>
    <dbReference type="NCBI Taxonomy" id="685588"/>
    <lineage>
        <taxon>Eukaryota</taxon>
        <taxon>Fungi</taxon>
        <taxon>Dikarya</taxon>
        <taxon>Basidiomycota</taxon>
        <taxon>Agaricomycotina</taxon>
        <taxon>Agaricomycetes</taxon>
        <taxon>Agaricomycetidae</taxon>
        <taxon>Agaricales</taxon>
        <taxon>Agaricineae</taxon>
        <taxon>Strophariaceae</taxon>
        <taxon>Galerina</taxon>
    </lineage>
</organism>
<dbReference type="SUPFAM" id="SSF57850">
    <property type="entry name" value="RING/U-box"/>
    <property type="match status" value="1"/>
</dbReference>
<dbReference type="HOGENOM" id="CLU_1266966_0_0_1"/>
<name>A0A067S9E4_GALM3</name>
<keyword evidence="1" id="KW-0175">Coiled coil</keyword>
<evidence type="ECO:0000256" key="1">
    <source>
        <dbReference type="SAM" id="Coils"/>
    </source>
</evidence>
<evidence type="ECO:0000313" key="3">
    <source>
        <dbReference type="Proteomes" id="UP000027222"/>
    </source>
</evidence>
<dbReference type="Proteomes" id="UP000027222">
    <property type="component" value="Unassembled WGS sequence"/>
</dbReference>
<feature type="coiled-coil region" evidence="1">
    <location>
        <begin position="134"/>
        <end position="182"/>
    </location>
</feature>
<reference evidence="3" key="1">
    <citation type="journal article" date="2014" name="Proc. Natl. Acad. Sci. U.S.A.">
        <title>Extensive sampling of basidiomycete genomes demonstrates inadequacy of the white-rot/brown-rot paradigm for wood decay fungi.</title>
        <authorList>
            <person name="Riley R."/>
            <person name="Salamov A.A."/>
            <person name="Brown D.W."/>
            <person name="Nagy L.G."/>
            <person name="Floudas D."/>
            <person name="Held B.W."/>
            <person name="Levasseur A."/>
            <person name="Lombard V."/>
            <person name="Morin E."/>
            <person name="Otillar R."/>
            <person name="Lindquist E.A."/>
            <person name="Sun H."/>
            <person name="LaButti K.M."/>
            <person name="Schmutz J."/>
            <person name="Jabbour D."/>
            <person name="Luo H."/>
            <person name="Baker S.E."/>
            <person name="Pisabarro A.G."/>
            <person name="Walton J.D."/>
            <person name="Blanchette R.A."/>
            <person name="Henrissat B."/>
            <person name="Martin F."/>
            <person name="Cullen D."/>
            <person name="Hibbett D.S."/>
            <person name="Grigoriev I.V."/>
        </authorList>
    </citation>
    <scope>NUCLEOTIDE SEQUENCE [LARGE SCALE GENOMIC DNA]</scope>
    <source>
        <strain evidence="3">CBS 339.88</strain>
    </source>
</reference>
<accession>A0A067S9E4</accession>
<dbReference type="Gene3D" id="3.30.40.10">
    <property type="entry name" value="Zinc/RING finger domain, C3HC4 (zinc finger)"/>
    <property type="match status" value="1"/>
</dbReference>
<dbReference type="STRING" id="685588.A0A067S9E4"/>
<gene>
    <name evidence="2" type="ORF">GALMADRAFT_161984</name>
</gene>
<proteinExistence type="predicted"/>
<dbReference type="InterPro" id="IPR013083">
    <property type="entry name" value="Znf_RING/FYVE/PHD"/>
</dbReference>
<evidence type="ECO:0000313" key="2">
    <source>
        <dbReference type="EMBL" id="KDR66577.1"/>
    </source>
</evidence>
<dbReference type="AlphaFoldDB" id="A0A067S9E4"/>
<dbReference type="EMBL" id="KL142422">
    <property type="protein sequence ID" value="KDR66577.1"/>
    <property type="molecule type" value="Genomic_DNA"/>
</dbReference>